<keyword evidence="3" id="KW-1185">Reference proteome</keyword>
<reference evidence="3" key="1">
    <citation type="journal article" date="2019" name="Int. J. Syst. Evol. Microbiol.">
        <title>The Global Catalogue of Microorganisms (GCM) 10K type strain sequencing project: providing services to taxonomists for standard genome sequencing and annotation.</title>
        <authorList>
            <consortium name="The Broad Institute Genomics Platform"/>
            <consortium name="The Broad Institute Genome Sequencing Center for Infectious Disease"/>
            <person name="Wu L."/>
            <person name="Ma J."/>
        </authorList>
    </citation>
    <scope>NUCLEOTIDE SEQUENCE [LARGE SCALE GENOMIC DNA]</scope>
    <source>
        <strain evidence="3">CGMCC 4.7641</strain>
    </source>
</reference>
<sequence>MDLGEIGRTLAERLRDWAGDGWSEAVLQLSMGTSGSVDAWTDESDQDRGRALIDVLHGAYPRDRPPAAYEVRLRADGAYRFAASTDASALAPARFLFDPDFRCPGHPAPGMPRPAGLEPAATPTDPAVLREISALVEEFAERYTAITGHAPDWEPGRSEEDIAAAEARIQARLPEDLRALYRLVGRDSGETGLLGYFAHDSLDTVVEDYHYSLPGAYRGAAFDESPYSAGVVPEAVPPGRIKRVARDDWWVSFGGNHSDQWIAVDLDPAEGGRSGQVIEHGEEVARLIASSVTEMLTDVVTALRAGRFTRHEGDPRLEIQAAFHDAPDEIHVLLVRNVAKLDLTAEISTKDPEVIQSCHLSDGVDVDLATLEPLGQLREAGAHRMKTVVPNVAGLPLLESLTISAERTDLAALARHPTLWDLTLHDLTHPLDLAPLATLPNLTRLTIAGLDIPAIDQLTHLPALRVLTLDASQLTRLLASGHRLPHLAALTITGRILLPEAVEFLRQLRGTDVHLEEFTGSLNDPPERARA</sequence>
<name>A0ABW5HIK3_9PSEU</name>
<dbReference type="Gene3D" id="3.80.10.10">
    <property type="entry name" value="Ribonuclease Inhibitor"/>
    <property type="match status" value="1"/>
</dbReference>
<proteinExistence type="predicted"/>
<accession>A0ABW5HIK3</accession>
<feature type="domain" description="Knr4/Smi1-like" evidence="1">
    <location>
        <begin position="156"/>
        <end position="298"/>
    </location>
</feature>
<dbReference type="EMBL" id="JBHUKS010000027">
    <property type="protein sequence ID" value="MFD2472592.1"/>
    <property type="molecule type" value="Genomic_DNA"/>
</dbReference>
<dbReference type="Pfam" id="PF09346">
    <property type="entry name" value="SMI1_KNR4"/>
    <property type="match status" value="1"/>
</dbReference>
<dbReference type="InterPro" id="IPR032675">
    <property type="entry name" value="LRR_dom_sf"/>
</dbReference>
<dbReference type="RefSeq" id="WP_378310394.1">
    <property type="nucleotide sequence ID" value="NZ_JBHUKS010000027.1"/>
</dbReference>
<dbReference type="InterPro" id="IPR018958">
    <property type="entry name" value="Knr4/Smi1-like_dom"/>
</dbReference>
<protein>
    <submittedName>
        <fullName evidence="2">SMI1/KNR4 family protein</fullName>
    </submittedName>
</protein>
<dbReference type="SUPFAM" id="SSF52058">
    <property type="entry name" value="L domain-like"/>
    <property type="match status" value="1"/>
</dbReference>
<organism evidence="2 3">
    <name type="scientific">Amycolatopsis silviterrae</name>
    <dbReference type="NCBI Taxonomy" id="1656914"/>
    <lineage>
        <taxon>Bacteria</taxon>
        <taxon>Bacillati</taxon>
        <taxon>Actinomycetota</taxon>
        <taxon>Actinomycetes</taxon>
        <taxon>Pseudonocardiales</taxon>
        <taxon>Pseudonocardiaceae</taxon>
        <taxon>Amycolatopsis</taxon>
    </lineage>
</organism>
<evidence type="ECO:0000259" key="1">
    <source>
        <dbReference type="SMART" id="SM00860"/>
    </source>
</evidence>
<dbReference type="SUPFAM" id="SSF160631">
    <property type="entry name" value="SMI1/KNR4-like"/>
    <property type="match status" value="1"/>
</dbReference>
<comment type="caution">
    <text evidence="2">The sequence shown here is derived from an EMBL/GenBank/DDBJ whole genome shotgun (WGS) entry which is preliminary data.</text>
</comment>
<evidence type="ECO:0000313" key="3">
    <source>
        <dbReference type="Proteomes" id="UP001597483"/>
    </source>
</evidence>
<dbReference type="InterPro" id="IPR037883">
    <property type="entry name" value="Knr4/Smi1-like_sf"/>
</dbReference>
<dbReference type="SMART" id="SM00860">
    <property type="entry name" value="SMI1_KNR4"/>
    <property type="match status" value="1"/>
</dbReference>
<evidence type="ECO:0000313" key="2">
    <source>
        <dbReference type="EMBL" id="MFD2472592.1"/>
    </source>
</evidence>
<dbReference type="Proteomes" id="UP001597483">
    <property type="component" value="Unassembled WGS sequence"/>
</dbReference>
<gene>
    <name evidence="2" type="ORF">ACFSVL_34710</name>
</gene>